<evidence type="ECO:0000313" key="3">
    <source>
        <dbReference type="Proteomes" id="UP000487649"/>
    </source>
</evidence>
<comment type="caution">
    <text evidence="2">The sequence shown here is derived from an EMBL/GenBank/DDBJ whole genome shotgun (WGS) entry which is preliminary data.</text>
</comment>
<proteinExistence type="predicted"/>
<gene>
    <name evidence="2" type="ORF">GMA92_11760</name>
</gene>
<dbReference type="OrthoDB" id="32134at2"/>
<dbReference type="AlphaFoldDB" id="A0A173S507"/>
<dbReference type="EMBL" id="WMQE01000029">
    <property type="protein sequence ID" value="MTK22090.1"/>
    <property type="molecule type" value="Genomic_DNA"/>
</dbReference>
<dbReference type="GeneID" id="60058279"/>
<evidence type="ECO:0000259" key="1">
    <source>
        <dbReference type="Pfam" id="PF00085"/>
    </source>
</evidence>
<feature type="domain" description="Thioredoxin" evidence="1">
    <location>
        <begin position="32"/>
        <end position="90"/>
    </location>
</feature>
<sequence>MKKILIALVAVVIIAVGVNMFFPSVNSITDFKHINYTEAFDQKDSEYYVYFYQETCGLCQQFGPELVAAHNDENVPVYVVDMAADENLDAWYDWEAHDLDYTKVIGKMENGVEVLNEGESRALYPSNEGWTISTNQSNEIVAYNSHANNNVTPQSAQQLEISGTPTLLKVKDGQFAGYGEGITEDRALLATYGQ</sequence>
<name>A0A173S507_9FIRM</name>
<dbReference type="Pfam" id="PF00085">
    <property type="entry name" value="Thioredoxin"/>
    <property type="match status" value="1"/>
</dbReference>
<accession>A0A173S507</accession>
<dbReference type="RefSeq" id="WP_006783651.1">
    <property type="nucleotide sequence ID" value="NZ_CABJBH010000002.1"/>
</dbReference>
<dbReference type="Proteomes" id="UP000487649">
    <property type="component" value="Unassembled WGS sequence"/>
</dbReference>
<organism evidence="2 3">
    <name type="scientific">Turicibacter sanguinis</name>
    <dbReference type="NCBI Taxonomy" id="154288"/>
    <lineage>
        <taxon>Bacteria</taxon>
        <taxon>Bacillati</taxon>
        <taxon>Bacillota</taxon>
        <taxon>Erysipelotrichia</taxon>
        <taxon>Erysipelotrichales</taxon>
        <taxon>Turicibacteraceae</taxon>
        <taxon>Turicibacter</taxon>
    </lineage>
</organism>
<protein>
    <recommendedName>
        <fullName evidence="1">Thioredoxin domain-containing protein</fullName>
    </recommendedName>
</protein>
<evidence type="ECO:0000313" key="2">
    <source>
        <dbReference type="EMBL" id="MTK22090.1"/>
    </source>
</evidence>
<dbReference type="Gene3D" id="3.40.30.10">
    <property type="entry name" value="Glutaredoxin"/>
    <property type="match status" value="1"/>
</dbReference>
<dbReference type="SUPFAM" id="SSF52833">
    <property type="entry name" value="Thioredoxin-like"/>
    <property type="match status" value="1"/>
</dbReference>
<reference evidence="2 3" key="1">
    <citation type="journal article" date="2019" name="Nat. Med.">
        <title>A library of human gut bacterial isolates paired with longitudinal multiomics data enables mechanistic microbiome research.</title>
        <authorList>
            <person name="Poyet M."/>
            <person name="Groussin M."/>
            <person name="Gibbons S.M."/>
            <person name="Avila-Pacheco J."/>
            <person name="Jiang X."/>
            <person name="Kearney S.M."/>
            <person name="Perrotta A.R."/>
            <person name="Berdy B."/>
            <person name="Zhao S."/>
            <person name="Lieberman T.D."/>
            <person name="Swanson P.K."/>
            <person name="Smith M."/>
            <person name="Roesemann S."/>
            <person name="Alexander J.E."/>
            <person name="Rich S.A."/>
            <person name="Livny J."/>
            <person name="Vlamakis H."/>
            <person name="Clish C."/>
            <person name="Bullock K."/>
            <person name="Deik A."/>
            <person name="Scott J."/>
            <person name="Pierce K.A."/>
            <person name="Xavier R.J."/>
            <person name="Alm E.J."/>
        </authorList>
    </citation>
    <scope>NUCLEOTIDE SEQUENCE [LARGE SCALE GENOMIC DNA]</scope>
    <source>
        <strain evidence="2 3">BIOML-A198</strain>
    </source>
</reference>
<dbReference type="InterPro" id="IPR036249">
    <property type="entry name" value="Thioredoxin-like_sf"/>
</dbReference>
<dbReference type="InterPro" id="IPR013766">
    <property type="entry name" value="Thioredoxin_domain"/>
</dbReference>